<evidence type="ECO:0000256" key="1">
    <source>
        <dbReference type="SAM" id="Phobius"/>
    </source>
</evidence>
<protein>
    <recommendedName>
        <fullName evidence="2">DUF6533 domain-containing protein</fullName>
    </recommendedName>
</protein>
<evidence type="ECO:0000313" key="4">
    <source>
        <dbReference type="Proteomes" id="UP000757232"/>
    </source>
</evidence>
<feature type="transmembrane region" description="Helical" evidence="1">
    <location>
        <begin position="102"/>
        <end position="120"/>
    </location>
</feature>
<accession>A0A9Q5HUA6</accession>
<proteinExistence type="predicted"/>
<feature type="transmembrane region" description="Helical" evidence="1">
    <location>
        <begin position="30"/>
        <end position="48"/>
    </location>
</feature>
<keyword evidence="1" id="KW-0812">Transmembrane</keyword>
<comment type="caution">
    <text evidence="3">The sequence shown here is derived from an EMBL/GenBank/DDBJ whole genome shotgun (WGS) entry which is preliminary data.</text>
</comment>
<dbReference type="Proteomes" id="UP000757232">
    <property type="component" value="Unassembled WGS sequence"/>
</dbReference>
<organism evidence="3 4">
    <name type="scientific">Sanghuangporus baumii</name>
    <name type="common">Phellinus baumii</name>
    <dbReference type="NCBI Taxonomy" id="108892"/>
    <lineage>
        <taxon>Eukaryota</taxon>
        <taxon>Fungi</taxon>
        <taxon>Dikarya</taxon>
        <taxon>Basidiomycota</taxon>
        <taxon>Agaricomycotina</taxon>
        <taxon>Agaricomycetes</taxon>
        <taxon>Hymenochaetales</taxon>
        <taxon>Hymenochaetaceae</taxon>
        <taxon>Sanghuangporus</taxon>
    </lineage>
</organism>
<feature type="transmembrane region" description="Helical" evidence="1">
    <location>
        <begin position="177"/>
        <end position="198"/>
    </location>
</feature>
<evidence type="ECO:0000259" key="2">
    <source>
        <dbReference type="Pfam" id="PF20151"/>
    </source>
</evidence>
<feature type="domain" description="DUF6533" evidence="2">
    <location>
        <begin position="33"/>
        <end position="79"/>
    </location>
</feature>
<feature type="transmembrane region" description="Helical" evidence="1">
    <location>
        <begin position="135"/>
        <end position="156"/>
    </location>
</feature>
<dbReference type="Pfam" id="PF20151">
    <property type="entry name" value="DUF6533"/>
    <property type="match status" value="1"/>
</dbReference>
<keyword evidence="4" id="KW-1185">Reference proteome</keyword>
<sequence>MSFIRSLHSPFQPSFGPASSLPATVTDVHLVQYAILAAFVLQVYDYIINFDEEVRLIWSRDTPCIRQILFFLNRYLPFVTACSATYFLLFNKNQSYCRPAHFAIATIALAGAVLAELLGIDLPHKGCLFWYRLKIEWISVAALIFCESVAFCLLIIKAIHLNRYSKSHIMVEICRVSILYFGCIIGSSIANLLIQLFGSQHESTCNNKGHITLLI</sequence>
<name>A0A9Q5HUA6_SANBA</name>
<keyword evidence="1" id="KW-1133">Transmembrane helix</keyword>
<keyword evidence="1" id="KW-0472">Membrane</keyword>
<dbReference type="EMBL" id="LNZH02000206">
    <property type="protein sequence ID" value="OCB85942.1"/>
    <property type="molecule type" value="Genomic_DNA"/>
</dbReference>
<reference evidence="3" key="1">
    <citation type="submission" date="2016-06" db="EMBL/GenBank/DDBJ databases">
        <title>Draft Genome sequence of the fungus Inonotus baumii.</title>
        <authorList>
            <person name="Zhu H."/>
            <person name="Lin W."/>
        </authorList>
    </citation>
    <scope>NUCLEOTIDE SEQUENCE</scope>
    <source>
        <strain evidence="3">821</strain>
    </source>
</reference>
<dbReference type="AlphaFoldDB" id="A0A9Q5HUA6"/>
<evidence type="ECO:0000313" key="3">
    <source>
        <dbReference type="EMBL" id="OCB85942.1"/>
    </source>
</evidence>
<gene>
    <name evidence="3" type="ORF">A7U60_g7076</name>
</gene>
<dbReference type="InterPro" id="IPR045340">
    <property type="entry name" value="DUF6533"/>
</dbReference>
<dbReference type="OrthoDB" id="3354157at2759"/>